<comment type="subcellular location">
    <subcellularLocation>
        <location evidence="1 6">Membrane</location>
        <topology evidence="1 6">Multi-pass membrane protein</topology>
    </subcellularLocation>
</comment>
<evidence type="ECO:0000256" key="2">
    <source>
        <dbReference type="ARBA" id="ARBA00008789"/>
    </source>
</evidence>
<name>A0A0K2TQ10_LEPSM</name>
<dbReference type="GeneID" id="121118658"/>
<evidence type="ECO:0000256" key="3">
    <source>
        <dbReference type="ARBA" id="ARBA00022692"/>
    </source>
</evidence>
<feature type="transmembrane region" description="Helical" evidence="6">
    <location>
        <begin position="358"/>
        <end position="379"/>
    </location>
</feature>
<comment type="similarity">
    <text evidence="2 6">Belongs to the XK family.</text>
</comment>
<dbReference type="EMBL" id="HACA01010748">
    <property type="protein sequence ID" value="CDW28109.1"/>
    <property type="molecule type" value="Transcribed_RNA"/>
</dbReference>
<proteinExistence type="inferred from homology"/>
<evidence type="ECO:0000256" key="7">
    <source>
        <dbReference type="SAM" id="SignalP"/>
    </source>
</evidence>
<feature type="transmembrane region" description="Helical" evidence="6">
    <location>
        <begin position="313"/>
        <end position="338"/>
    </location>
</feature>
<dbReference type="RefSeq" id="XP_040569183.1">
    <property type="nucleotide sequence ID" value="XM_040713249.2"/>
</dbReference>
<evidence type="ECO:0000256" key="4">
    <source>
        <dbReference type="ARBA" id="ARBA00022989"/>
    </source>
</evidence>
<protein>
    <recommendedName>
        <fullName evidence="6">XK-related protein</fullName>
    </recommendedName>
</protein>
<dbReference type="InterPro" id="IPR018629">
    <property type="entry name" value="XK-rel"/>
</dbReference>
<keyword evidence="4 6" id="KW-1133">Transmembrane helix</keyword>
<accession>A0A0K2TQ10</accession>
<evidence type="ECO:0000256" key="1">
    <source>
        <dbReference type="ARBA" id="ARBA00004141"/>
    </source>
</evidence>
<dbReference type="Pfam" id="PF09815">
    <property type="entry name" value="XK-related"/>
    <property type="match status" value="1"/>
</dbReference>
<dbReference type="KEGG" id="lsm:121118658"/>
<reference evidence="8" key="1">
    <citation type="submission" date="2014-05" db="EMBL/GenBank/DDBJ databases">
        <authorList>
            <person name="Chronopoulou M."/>
        </authorList>
    </citation>
    <scope>NUCLEOTIDE SEQUENCE</scope>
    <source>
        <tissue evidence="8">Whole organism</tissue>
    </source>
</reference>
<keyword evidence="3 6" id="KW-0812">Transmembrane</keyword>
<keyword evidence="5 6" id="KW-0472">Membrane</keyword>
<feature type="transmembrane region" description="Helical" evidence="6">
    <location>
        <begin position="195"/>
        <end position="219"/>
    </location>
</feature>
<feature type="signal peptide" evidence="7">
    <location>
        <begin position="1"/>
        <end position="22"/>
    </location>
</feature>
<dbReference type="GO" id="GO:0005886">
    <property type="term" value="C:plasma membrane"/>
    <property type="evidence" value="ECO:0007669"/>
    <property type="project" value="UniProtKB-ARBA"/>
</dbReference>
<dbReference type="AlphaFoldDB" id="A0A0K2TQ10"/>
<keyword evidence="7" id="KW-0732">Signal</keyword>
<sequence>MGSGKSCVTFFVVALFVLDTTTDICTGVELILNDHHGWGGLVLFCVFLPTLLSVIGEVLRGCAYSGCCGEACTDWIPLIFYHLYSVIMMAGSQWQPRWKKEGDYLRWIQGLTQSGPQLLLQTVIVLRGVLIHSFAEVMHKLLQGDDDFSYLREKDPRWFWGLIQVASLFFSFLSLLQTVVHFNEWEKRRHTLQRLLIVIPYFFITILYRLLCFAILFALSGKVGFLPLFGLMITQIVTLSSLGLDFGRSVLYGMGSIFVPIGYGRARDPLNQPLGLSLLPGQENFSICDNTIRGGDRSPEQVEMLRERSRQYLAMHLILGGAILGMSIGIIAMLINFTELFVPLESYIIFNEAYMNSSIFPGLGLLYTSAIILTTIYTCGIGRCFEEEYIYPV</sequence>
<evidence type="ECO:0000313" key="8">
    <source>
        <dbReference type="EMBL" id="CDW28109.1"/>
    </source>
</evidence>
<evidence type="ECO:0000256" key="6">
    <source>
        <dbReference type="RuleBase" id="RU910716"/>
    </source>
</evidence>
<feature type="transmembrane region" description="Helical" evidence="6">
    <location>
        <begin position="158"/>
        <end position="183"/>
    </location>
</feature>
<feature type="transmembrane region" description="Helical" evidence="6">
    <location>
        <begin position="225"/>
        <end position="244"/>
    </location>
</feature>
<evidence type="ECO:0000256" key="5">
    <source>
        <dbReference type="ARBA" id="ARBA00023136"/>
    </source>
</evidence>
<organism evidence="8">
    <name type="scientific">Lepeophtheirus salmonis</name>
    <name type="common">Salmon louse</name>
    <name type="synonym">Caligus salmonis</name>
    <dbReference type="NCBI Taxonomy" id="72036"/>
    <lineage>
        <taxon>Eukaryota</taxon>
        <taxon>Metazoa</taxon>
        <taxon>Ecdysozoa</taxon>
        <taxon>Arthropoda</taxon>
        <taxon>Crustacea</taxon>
        <taxon>Multicrustacea</taxon>
        <taxon>Hexanauplia</taxon>
        <taxon>Copepoda</taxon>
        <taxon>Siphonostomatoida</taxon>
        <taxon>Caligidae</taxon>
        <taxon>Lepeophtheirus</taxon>
    </lineage>
</organism>
<feature type="transmembrane region" description="Helical" evidence="6">
    <location>
        <begin position="37"/>
        <end position="55"/>
    </location>
</feature>
<dbReference type="OrthoDB" id="10392208at2759"/>
<feature type="chain" id="PRO_5005487974" description="XK-related protein" evidence="7">
    <location>
        <begin position="23"/>
        <end position="393"/>
    </location>
</feature>